<dbReference type="Proteomes" id="UP000034883">
    <property type="component" value="Chromosome"/>
</dbReference>
<evidence type="ECO:0000313" key="1">
    <source>
        <dbReference type="EMBL" id="AKF08894.1"/>
    </source>
</evidence>
<protein>
    <submittedName>
        <fullName evidence="1">Uncharacterized protein</fullName>
    </submittedName>
</protein>
<keyword evidence="2" id="KW-1185">Reference proteome</keyword>
<name>A0A0F6SGL3_9BACT</name>
<proteinExistence type="predicted"/>
<dbReference type="KEGG" id="samy:DB32_006043"/>
<sequence>MGCAEQERGPFADDPWVGEYTGTVDEAERPCGGEWTRRTYEASASVVATEDDLVIAAPDFLECDVSLAAQAAECEGVAYVVTNSTRDDAGVTLELRADYSAGDCRTRTITFVGTRD</sequence>
<dbReference type="AlphaFoldDB" id="A0A0F6SGL3"/>
<accession>A0A0F6SGL3</accession>
<dbReference type="STRING" id="927083.DB32_006043"/>
<dbReference type="EMBL" id="CP011125">
    <property type="protein sequence ID" value="AKF08894.1"/>
    <property type="molecule type" value="Genomic_DNA"/>
</dbReference>
<gene>
    <name evidence="1" type="ORF">DB32_006043</name>
</gene>
<evidence type="ECO:0000313" key="2">
    <source>
        <dbReference type="Proteomes" id="UP000034883"/>
    </source>
</evidence>
<organism evidence="1 2">
    <name type="scientific">Sandaracinus amylolyticus</name>
    <dbReference type="NCBI Taxonomy" id="927083"/>
    <lineage>
        <taxon>Bacteria</taxon>
        <taxon>Pseudomonadati</taxon>
        <taxon>Myxococcota</taxon>
        <taxon>Polyangia</taxon>
        <taxon>Polyangiales</taxon>
        <taxon>Sandaracinaceae</taxon>
        <taxon>Sandaracinus</taxon>
    </lineage>
</organism>
<reference evidence="1 2" key="1">
    <citation type="submission" date="2015-03" db="EMBL/GenBank/DDBJ databases">
        <title>Genome assembly of Sandaracinus amylolyticus DSM 53668.</title>
        <authorList>
            <person name="Sharma G."/>
            <person name="Subramanian S."/>
        </authorList>
    </citation>
    <scope>NUCLEOTIDE SEQUENCE [LARGE SCALE GENOMIC DNA]</scope>
    <source>
        <strain evidence="1 2">DSM 53668</strain>
    </source>
</reference>